<evidence type="ECO:0000313" key="1">
    <source>
        <dbReference type="EMBL" id="MCE5169295.1"/>
    </source>
</evidence>
<evidence type="ECO:0000313" key="2">
    <source>
        <dbReference type="Proteomes" id="UP001199916"/>
    </source>
</evidence>
<dbReference type="RefSeq" id="WP_233696315.1">
    <property type="nucleotide sequence ID" value="NZ_JAJNBZ010000004.1"/>
</dbReference>
<name>A0ABS8YBD0_9BACL</name>
<accession>A0ABS8YBD0</accession>
<reference evidence="1 2" key="1">
    <citation type="submission" date="2021-11" db="EMBL/GenBank/DDBJ databases">
        <title>Draft genome sequence of Paenibacillus profundus YoMME, a new Gram-positive bacteria with exoelectrogenic properties.</title>
        <authorList>
            <person name="Hubenova Y."/>
            <person name="Hubenova E."/>
            <person name="Manasiev Y."/>
            <person name="Peykov S."/>
            <person name="Mitov M."/>
        </authorList>
    </citation>
    <scope>NUCLEOTIDE SEQUENCE [LARGE SCALE GENOMIC DNA]</scope>
    <source>
        <strain evidence="1 2">YoMME</strain>
    </source>
</reference>
<protein>
    <submittedName>
        <fullName evidence="1">Glycosyltransferase</fullName>
    </submittedName>
</protein>
<gene>
    <name evidence="1" type="ORF">LQV63_08220</name>
</gene>
<dbReference type="Proteomes" id="UP001199916">
    <property type="component" value="Unassembled WGS sequence"/>
</dbReference>
<comment type="caution">
    <text evidence="1">The sequence shown here is derived from an EMBL/GenBank/DDBJ whole genome shotgun (WGS) entry which is preliminary data.</text>
</comment>
<organism evidence="1 2">
    <name type="scientific">Paenibacillus profundus</name>
    <dbReference type="NCBI Taxonomy" id="1173085"/>
    <lineage>
        <taxon>Bacteria</taxon>
        <taxon>Bacillati</taxon>
        <taxon>Bacillota</taxon>
        <taxon>Bacilli</taxon>
        <taxon>Bacillales</taxon>
        <taxon>Paenibacillaceae</taxon>
        <taxon>Paenibacillus</taxon>
    </lineage>
</organism>
<keyword evidence="2" id="KW-1185">Reference proteome</keyword>
<sequence length="146" mass="16660">MIAMLLWIVGCYGLAVAAVHLAHKWQKLLRGAAPAPWMHVVIVTENDERHMEWLMRAYSWYAWLKGRRLHFTVVDCGSTDATIHIAALAAQGHGVSWQGLYIRQDELETVLMDLQQRQAAEETLIVVQPRRKEDWTKVPFVPGSAM</sequence>
<proteinExistence type="predicted"/>
<dbReference type="EMBL" id="JAJNBZ010000004">
    <property type="protein sequence ID" value="MCE5169295.1"/>
    <property type="molecule type" value="Genomic_DNA"/>
</dbReference>